<evidence type="ECO:0000313" key="3">
    <source>
        <dbReference type="Proteomes" id="UP001176941"/>
    </source>
</evidence>
<evidence type="ECO:0000256" key="1">
    <source>
        <dbReference type="SAM" id="MobiDB-lite"/>
    </source>
</evidence>
<dbReference type="EMBL" id="OX459946">
    <property type="protein sequence ID" value="CAI9152996.1"/>
    <property type="molecule type" value="Genomic_DNA"/>
</dbReference>
<name>A0ABN8XV51_RANTA</name>
<evidence type="ECO:0000313" key="2">
    <source>
        <dbReference type="EMBL" id="CAI9152996.1"/>
    </source>
</evidence>
<keyword evidence="3" id="KW-1185">Reference proteome</keyword>
<protein>
    <submittedName>
        <fullName evidence="2">Uncharacterized protein</fullName>
    </submittedName>
</protein>
<feature type="region of interest" description="Disordered" evidence="1">
    <location>
        <begin position="1"/>
        <end position="145"/>
    </location>
</feature>
<dbReference type="Proteomes" id="UP001176941">
    <property type="component" value="Chromosome 10"/>
</dbReference>
<reference evidence="2" key="1">
    <citation type="submission" date="2023-04" db="EMBL/GenBank/DDBJ databases">
        <authorList>
            <consortium name="ELIXIR-Norway"/>
        </authorList>
    </citation>
    <scope>NUCLEOTIDE SEQUENCE [LARGE SCALE GENOMIC DNA]</scope>
</reference>
<accession>A0ABN8XV51</accession>
<organism evidence="2 3">
    <name type="scientific">Rangifer tarandus platyrhynchus</name>
    <name type="common">Svalbard reindeer</name>
    <dbReference type="NCBI Taxonomy" id="3082113"/>
    <lineage>
        <taxon>Eukaryota</taxon>
        <taxon>Metazoa</taxon>
        <taxon>Chordata</taxon>
        <taxon>Craniata</taxon>
        <taxon>Vertebrata</taxon>
        <taxon>Euteleostomi</taxon>
        <taxon>Mammalia</taxon>
        <taxon>Eutheria</taxon>
        <taxon>Laurasiatheria</taxon>
        <taxon>Artiodactyla</taxon>
        <taxon>Ruminantia</taxon>
        <taxon>Pecora</taxon>
        <taxon>Cervidae</taxon>
        <taxon>Odocoileinae</taxon>
        <taxon>Rangifer</taxon>
    </lineage>
</organism>
<gene>
    <name evidence="2" type="ORF">MRATA1EN1_LOCUS1958</name>
</gene>
<sequence length="145" mass="15457">MTNPALALRPPSHDRSPPRLAVTHSPQRSGTFILAPALRMAPGKGRVGPTEPARGSPQSPLAEGCGGEEGRVCPCACVPRKRRRKGRKEGEEAGRANLDPANKSRATRNPAHAEPQELERRACREGSGRGSRGEKTEVERGQNGG</sequence>
<proteinExistence type="predicted"/>
<feature type="compositionally biased region" description="Basic and acidic residues" evidence="1">
    <location>
        <begin position="114"/>
        <end position="145"/>
    </location>
</feature>